<feature type="transmembrane region" description="Helical" evidence="1">
    <location>
        <begin position="140"/>
        <end position="158"/>
    </location>
</feature>
<protein>
    <submittedName>
        <fullName evidence="2">Uncharacterized protein</fullName>
    </submittedName>
</protein>
<dbReference type="AlphaFoldDB" id="A0A6C0BUQ0"/>
<name>A0A6C0BUQ0_9ZZZZ</name>
<reference evidence="2" key="1">
    <citation type="journal article" date="2020" name="Nature">
        <title>Giant virus diversity and host interactions through global metagenomics.</title>
        <authorList>
            <person name="Schulz F."/>
            <person name="Roux S."/>
            <person name="Paez-Espino D."/>
            <person name="Jungbluth S."/>
            <person name="Walsh D.A."/>
            <person name="Denef V.J."/>
            <person name="McMahon K.D."/>
            <person name="Konstantinidis K.T."/>
            <person name="Eloe-Fadrosh E.A."/>
            <person name="Kyrpides N.C."/>
            <person name="Woyke T."/>
        </authorList>
    </citation>
    <scope>NUCLEOTIDE SEQUENCE</scope>
    <source>
        <strain evidence="2">GVMAG-M-3300018428-16</strain>
    </source>
</reference>
<dbReference type="EMBL" id="MN739236">
    <property type="protein sequence ID" value="QHS94973.1"/>
    <property type="molecule type" value="Genomic_DNA"/>
</dbReference>
<proteinExistence type="predicted"/>
<keyword evidence="1" id="KW-0472">Membrane</keyword>
<accession>A0A6C0BUQ0</accession>
<organism evidence="2">
    <name type="scientific">viral metagenome</name>
    <dbReference type="NCBI Taxonomy" id="1070528"/>
    <lineage>
        <taxon>unclassified sequences</taxon>
        <taxon>metagenomes</taxon>
        <taxon>organismal metagenomes</taxon>
    </lineage>
</organism>
<sequence length="167" mass="18824">MSDTTALDDLPSAAISEQNKEIANEIVSGIQQASMNGGLELPNRDIPTNTLGINSDIQTTPNYIPSPSEDYISSHETSETVLNESRMEEKRMDNFNYLYDKAHIYLLIAFLYFIFQLPVFSKSMMRYLPFCFGDDKNLNLQGVLTKSVLFALVIFSLSESINYVSNL</sequence>
<evidence type="ECO:0000256" key="1">
    <source>
        <dbReference type="SAM" id="Phobius"/>
    </source>
</evidence>
<evidence type="ECO:0000313" key="2">
    <source>
        <dbReference type="EMBL" id="QHS94973.1"/>
    </source>
</evidence>
<keyword evidence="1" id="KW-1133">Transmembrane helix</keyword>
<feature type="transmembrane region" description="Helical" evidence="1">
    <location>
        <begin position="102"/>
        <end position="120"/>
    </location>
</feature>
<keyword evidence="1" id="KW-0812">Transmembrane</keyword>